<comment type="subcellular location">
    <subcellularLocation>
        <location evidence="1">Secreted</location>
    </subcellularLocation>
</comment>
<dbReference type="PANTHER" id="PTHR39957">
    <property type="entry name" value="AT09846P1-RELATED"/>
    <property type="match status" value="1"/>
</dbReference>
<name>A0A1Y1LGR4_PHOPY</name>
<dbReference type="Pfam" id="PF15430">
    <property type="entry name" value="SVWC"/>
    <property type="match status" value="1"/>
</dbReference>
<feature type="signal peptide" evidence="3">
    <location>
        <begin position="1"/>
        <end position="18"/>
    </location>
</feature>
<accession>A0A1Y1LGR4</accession>
<sequence>MQFFWLLVIFGFSSCTSGWPISESSNHSIPHEGHCFSLRPGVGSMKKGEFKTLSHVCILAMCDDDKDGTIYYNACYRKPLPPYCVSLKGESSKPYPQCCPYVNCKSLF</sequence>
<feature type="domain" description="Single" evidence="4">
    <location>
        <begin position="45"/>
        <end position="104"/>
    </location>
</feature>
<evidence type="ECO:0000313" key="6">
    <source>
        <dbReference type="EMBL" id="KAB0804771.1"/>
    </source>
</evidence>
<keyword evidence="3" id="KW-0732">Signal</keyword>
<dbReference type="GO" id="GO:0005576">
    <property type="term" value="C:extracellular region"/>
    <property type="evidence" value="ECO:0007669"/>
    <property type="project" value="UniProtKB-SubCell"/>
</dbReference>
<protein>
    <recommendedName>
        <fullName evidence="4">Single domain-containing protein</fullName>
    </recommendedName>
</protein>
<evidence type="ECO:0000313" key="7">
    <source>
        <dbReference type="Proteomes" id="UP000327044"/>
    </source>
</evidence>
<evidence type="ECO:0000256" key="2">
    <source>
        <dbReference type="ARBA" id="ARBA00022525"/>
    </source>
</evidence>
<dbReference type="PANTHER" id="PTHR39957:SF1">
    <property type="entry name" value="AT09846P1-RELATED"/>
    <property type="match status" value="1"/>
</dbReference>
<dbReference type="OrthoDB" id="6674808at2759"/>
<organism evidence="5">
    <name type="scientific">Photinus pyralis</name>
    <name type="common">Common eastern firefly</name>
    <name type="synonym">Lampyris pyralis</name>
    <dbReference type="NCBI Taxonomy" id="7054"/>
    <lineage>
        <taxon>Eukaryota</taxon>
        <taxon>Metazoa</taxon>
        <taxon>Ecdysozoa</taxon>
        <taxon>Arthropoda</taxon>
        <taxon>Hexapoda</taxon>
        <taxon>Insecta</taxon>
        <taxon>Pterygota</taxon>
        <taxon>Neoptera</taxon>
        <taxon>Endopterygota</taxon>
        <taxon>Coleoptera</taxon>
        <taxon>Polyphaga</taxon>
        <taxon>Elateriformia</taxon>
        <taxon>Elateroidea</taxon>
        <taxon>Lampyridae</taxon>
        <taxon>Lampyrinae</taxon>
        <taxon>Photinus</taxon>
    </lineage>
</organism>
<keyword evidence="7" id="KW-1185">Reference proteome</keyword>
<evidence type="ECO:0000256" key="1">
    <source>
        <dbReference type="ARBA" id="ARBA00004613"/>
    </source>
</evidence>
<dbReference type="InParanoid" id="A0A1Y1LGR4"/>
<dbReference type="EMBL" id="GEZM01056097">
    <property type="protein sequence ID" value="JAV72849.1"/>
    <property type="molecule type" value="Transcribed_RNA"/>
</dbReference>
<reference evidence="6 7" key="2">
    <citation type="journal article" date="2018" name="Elife">
        <title>Firefly genomes illuminate parallel origins of bioluminescence in beetles.</title>
        <authorList>
            <person name="Fallon T.R."/>
            <person name="Lower S.E."/>
            <person name="Chang C.H."/>
            <person name="Bessho-Uehara M."/>
            <person name="Martin G.J."/>
            <person name="Bewick A.J."/>
            <person name="Behringer M."/>
            <person name="Debat H.J."/>
            <person name="Wong I."/>
            <person name="Day J.C."/>
            <person name="Suvorov A."/>
            <person name="Silva C.J."/>
            <person name="Stanger-Hall K.F."/>
            <person name="Hall D.W."/>
            <person name="Schmitz R.J."/>
            <person name="Nelson D.R."/>
            <person name="Lewis S.M."/>
            <person name="Shigenobu S."/>
            <person name="Bybee S.M."/>
            <person name="Larracuente A.M."/>
            <person name="Oba Y."/>
            <person name="Weng J.K."/>
        </authorList>
    </citation>
    <scope>NUCLEOTIDE SEQUENCE [LARGE SCALE GENOMIC DNA]</scope>
    <source>
        <strain evidence="6">1611_PpyrPB1</strain>
        <tissue evidence="6">Whole body</tissue>
    </source>
</reference>
<dbReference type="EMBL" id="VVIM01000001">
    <property type="protein sequence ID" value="KAB0804771.1"/>
    <property type="molecule type" value="Genomic_DNA"/>
</dbReference>
<evidence type="ECO:0000256" key="3">
    <source>
        <dbReference type="SAM" id="SignalP"/>
    </source>
</evidence>
<evidence type="ECO:0000259" key="4">
    <source>
        <dbReference type="Pfam" id="PF15430"/>
    </source>
</evidence>
<reference evidence="6" key="3">
    <citation type="submission" date="2019-08" db="EMBL/GenBank/DDBJ databases">
        <authorList>
            <consortium name="Photinus pyralis genome working group"/>
            <person name="Fallon T.R."/>
            <person name="Sander Lower S.E."/>
            <person name="Weng J.-K."/>
        </authorList>
    </citation>
    <scope>NUCLEOTIDE SEQUENCE</scope>
    <source>
        <strain evidence="6">1611_PpyrPB1</strain>
        <tissue evidence="6">Whole body</tissue>
    </source>
</reference>
<gene>
    <name evidence="6" type="ORF">PPYR_01741</name>
</gene>
<dbReference type="Proteomes" id="UP000327044">
    <property type="component" value="Unassembled WGS sequence"/>
</dbReference>
<dbReference type="InterPro" id="IPR053308">
    <property type="entry name" value="Vago-like"/>
</dbReference>
<keyword evidence="2" id="KW-0964">Secreted</keyword>
<dbReference type="InterPro" id="IPR029277">
    <property type="entry name" value="SVWC_dom"/>
</dbReference>
<reference evidence="5" key="1">
    <citation type="journal article" date="2016" name="Sci. Rep.">
        <title>Molecular characterization of firefly nuptial gifts: a multi-omics approach sheds light on postcopulatory sexual selection.</title>
        <authorList>
            <person name="Al-Wathiqui N."/>
            <person name="Fallon T.R."/>
            <person name="South A."/>
            <person name="Weng J.K."/>
            <person name="Lewis S.M."/>
        </authorList>
    </citation>
    <scope>NUCLEOTIDE SEQUENCE</scope>
</reference>
<dbReference type="AlphaFoldDB" id="A0A1Y1LGR4"/>
<feature type="chain" id="PRO_5033289633" description="Single domain-containing protein" evidence="3">
    <location>
        <begin position="19"/>
        <end position="108"/>
    </location>
</feature>
<proteinExistence type="predicted"/>
<evidence type="ECO:0000313" key="5">
    <source>
        <dbReference type="EMBL" id="JAV72849.1"/>
    </source>
</evidence>